<dbReference type="InterPro" id="IPR038889">
    <property type="entry name" value="Shugoshin1/2"/>
</dbReference>
<evidence type="ECO:0000256" key="5">
    <source>
        <dbReference type="ARBA" id="ARBA00010845"/>
    </source>
</evidence>
<keyword evidence="11" id="KW-0159">Chromosome partition</keyword>
<evidence type="ECO:0000256" key="1">
    <source>
        <dbReference type="ARBA" id="ARBA00004300"/>
    </source>
</evidence>
<evidence type="ECO:0000256" key="6">
    <source>
        <dbReference type="ARBA" id="ARBA00022454"/>
    </source>
</evidence>
<keyword evidence="18" id="KW-0137">Centromere</keyword>
<dbReference type="EMBL" id="CABDUW010002405">
    <property type="protein sequence ID" value="VTJ86682.1"/>
    <property type="molecule type" value="Genomic_DNA"/>
</dbReference>
<evidence type="ECO:0000256" key="14">
    <source>
        <dbReference type="ARBA" id="ARBA00023054"/>
    </source>
</evidence>
<keyword evidence="8" id="KW-0597">Phosphoprotein</keyword>
<keyword evidence="7" id="KW-0963">Cytoplasm</keyword>
<dbReference type="GO" id="GO:0016607">
    <property type="term" value="C:nuclear speck"/>
    <property type="evidence" value="ECO:0007669"/>
    <property type="project" value="UniProtKB-SubCell"/>
</dbReference>
<keyword evidence="15" id="KW-0206">Cytoskeleton</keyword>
<feature type="domain" description="Shugoshin C-terminal" evidence="23">
    <location>
        <begin position="482"/>
        <end position="503"/>
    </location>
</feature>
<evidence type="ECO:0000256" key="11">
    <source>
        <dbReference type="ARBA" id="ARBA00022829"/>
    </source>
</evidence>
<keyword evidence="14 21" id="KW-0175">Coiled coil</keyword>
<keyword evidence="17" id="KW-0131">Cell cycle</keyword>
<evidence type="ECO:0000256" key="12">
    <source>
        <dbReference type="ARBA" id="ARBA00022838"/>
    </source>
</evidence>
<dbReference type="GO" id="GO:0010457">
    <property type="term" value="P:centriole-centriole cohesion"/>
    <property type="evidence" value="ECO:0007669"/>
    <property type="project" value="UniProtKB-ARBA"/>
</dbReference>
<evidence type="ECO:0000256" key="17">
    <source>
        <dbReference type="ARBA" id="ARBA00023306"/>
    </source>
</evidence>
<dbReference type="GO" id="GO:0045132">
    <property type="term" value="P:meiotic chromosome segregation"/>
    <property type="evidence" value="ECO:0007669"/>
    <property type="project" value="InterPro"/>
</dbReference>
<evidence type="ECO:0000256" key="19">
    <source>
        <dbReference type="ARBA" id="ARBA00074224"/>
    </source>
</evidence>
<reference evidence="24" key="2">
    <citation type="submission" date="2020-08" db="EMBL/GenBank/DDBJ databases">
        <authorList>
            <person name="Shumante A."/>
            <person name="Zimin A.V."/>
            <person name="Puiu D."/>
            <person name="Salzberg S.L."/>
        </authorList>
    </citation>
    <scope>NUCLEOTIDE SEQUENCE</scope>
    <source>
        <strain evidence="24">WC2-LM</strain>
        <tissue evidence="24">Liver</tissue>
    </source>
</reference>
<dbReference type="PANTHER" id="PTHR21577:SF3">
    <property type="entry name" value="SHUGOSHIN 1-RELATED"/>
    <property type="match status" value="1"/>
</dbReference>
<evidence type="ECO:0000256" key="9">
    <source>
        <dbReference type="ARBA" id="ARBA00022618"/>
    </source>
</evidence>
<feature type="coiled-coil region" evidence="21">
    <location>
        <begin position="54"/>
        <end position="88"/>
    </location>
</feature>
<keyword evidence="10" id="KW-0498">Mitosis</keyword>
<dbReference type="GO" id="GO:0051301">
    <property type="term" value="P:cell division"/>
    <property type="evidence" value="ECO:0007669"/>
    <property type="project" value="UniProtKB-KW"/>
</dbReference>
<evidence type="ECO:0000256" key="3">
    <source>
        <dbReference type="ARBA" id="ARBA00004629"/>
    </source>
</evidence>
<feature type="compositionally biased region" description="Basic and acidic residues" evidence="22">
    <location>
        <begin position="281"/>
        <end position="301"/>
    </location>
</feature>
<dbReference type="AlphaFoldDB" id="A0A5E4D0D2"/>
<feature type="region of interest" description="Disordered" evidence="22">
    <location>
        <begin position="111"/>
        <end position="157"/>
    </location>
</feature>
<dbReference type="GO" id="GO:0000922">
    <property type="term" value="C:spindle pole"/>
    <property type="evidence" value="ECO:0007669"/>
    <property type="project" value="UniProtKB-SubCell"/>
</dbReference>
<gene>
    <name evidence="24" type="ORF">GHT09_007408</name>
    <name evidence="25" type="ORF">MONAX_5E046219</name>
</gene>
<evidence type="ECO:0000256" key="13">
    <source>
        <dbReference type="ARBA" id="ARBA00022843"/>
    </source>
</evidence>
<reference evidence="25 26" key="1">
    <citation type="submission" date="2019-04" db="EMBL/GenBank/DDBJ databases">
        <authorList>
            <person name="Alioto T."/>
            <person name="Alioto T."/>
        </authorList>
    </citation>
    <scope>NUCLEOTIDE SEQUENCE [LARGE SCALE GENOMIC DNA]</scope>
</reference>
<feature type="compositionally biased region" description="Basic and acidic residues" evidence="22">
    <location>
        <begin position="117"/>
        <end position="128"/>
    </location>
</feature>
<evidence type="ECO:0000256" key="7">
    <source>
        <dbReference type="ARBA" id="ARBA00022490"/>
    </source>
</evidence>
<evidence type="ECO:0000256" key="8">
    <source>
        <dbReference type="ARBA" id="ARBA00022553"/>
    </source>
</evidence>
<dbReference type="Proteomes" id="UP000335636">
    <property type="component" value="Unassembled WGS sequence"/>
</dbReference>
<evidence type="ECO:0000259" key="23">
    <source>
        <dbReference type="Pfam" id="PF07557"/>
    </source>
</evidence>
<evidence type="ECO:0000256" key="16">
    <source>
        <dbReference type="ARBA" id="ARBA00023242"/>
    </source>
</evidence>
<comment type="subcellular location">
    <subcellularLocation>
        <location evidence="3">Chromosome</location>
        <location evidence="3">Centromere</location>
        <location evidence="3">Kinetochore</location>
    </subcellularLocation>
    <subcellularLocation>
        <location evidence="1">Cytoplasm</location>
        <location evidence="1">Cytoskeleton</location>
        <location evidence="1">Microtubule organizing center</location>
        <location evidence="1">Centrosome</location>
    </subcellularLocation>
    <subcellularLocation>
        <location evidence="4">Cytoplasm</location>
        <location evidence="4">Cytoskeleton</location>
        <location evidence="4">Spindle pole</location>
    </subcellularLocation>
    <subcellularLocation>
        <location evidence="2">Nucleus speckle</location>
    </subcellularLocation>
</comment>
<evidence type="ECO:0000256" key="2">
    <source>
        <dbReference type="ARBA" id="ARBA00004324"/>
    </source>
</evidence>
<feature type="region of interest" description="Disordered" evidence="22">
    <location>
        <begin position="281"/>
        <end position="335"/>
    </location>
</feature>
<feature type="compositionally biased region" description="Low complexity" evidence="22">
    <location>
        <begin position="325"/>
        <end position="335"/>
    </location>
</feature>
<sequence>MAKERCQKKSFQDSLEDIKKRMKEKRNKNLTELGKRKSFIVAPCQVLNITSTLLKNTQQNNKMLVLALENEKSKVREAQDIILQLRRECYYLACQLYALKEKLASQQTKAAQNQEIRSSEMDSNRDDNTSDLFVKDSPLASLPGRVPLEETDLPRHRESLQIEEQISTTTQDTLGCDLDSDEAKSTDYILPRTISFHRRLKKDFNDISLFNTWNDFETSHLARQPYELERIECVDPGVNIHVPENVEQNVCQWNKDQINLSPKLIHPGKFTKTKEIILESKSEQTKSKCKDAKGRKREEKRKANRSKKSKSTSKHKRNKSENKTNVSNSKLDKSVSSSDAYNFNLEELIHLTPFRQKTSADSNREENDHKSEGSICESSSSEDDFDDLYLPSHKYIQNLATSSNGRPVTRPRSKRTLQYADEREREDSKPTQTPPSVPSETHQSPCCSLKDITNTPMSSVVKTKKHSLSPKKNTESPAVSLPKRRCTTHINYKEPTLTSKLRRGDPFTDLHFLNSPIYKQKKDVRCSKKK</sequence>
<dbReference type="PANTHER" id="PTHR21577">
    <property type="entry name" value="SHUGOSHIN"/>
    <property type="match status" value="1"/>
</dbReference>
<organism evidence="25 26">
    <name type="scientific">Marmota monax</name>
    <name type="common">Woodchuck</name>
    <dbReference type="NCBI Taxonomy" id="9995"/>
    <lineage>
        <taxon>Eukaryota</taxon>
        <taxon>Metazoa</taxon>
        <taxon>Chordata</taxon>
        <taxon>Craniata</taxon>
        <taxon>Vertebrata</taxon>
        <taxon>Euteleostomi</taxon>
        <taxon>Mammalia</taxon>
        <taxon>Eutheria</taxon>
        <taxon>Euarchontoglires</taxon>
        <taxon>Glires</taxon>
        <taxon>Rodentia</taxon>
        <taxon>Sciuromorpha</taxon>
        <taxon>Sciuridae</taxon>
        <taxon>Xerinae</taxon>
        <taxon>Marmotini</taxon>
        <taxon>Marmota</taxon>
    </lineage>
</organism>
<dbReference type="EMBL" id="WJEC01008050">
    <property type="protein sequence ID" value="KAF7464288.1"/>
    <property type="molecule type" value="Genomic_DNA"/>
</dbReference>
<evidence type="ECO:0000256" key="18">
    <source>
        <dbReference type="ARBA" id="ARBA00023328"/>
    </source>
</evidence>
<accession>A0A5E4D0D2</accession>
<feature type="compositionally biased region" description="Basic and acidic residues" evidence="22">
    <location>
        <begin position="362"/>
        <end position="372"/>
    </location>
</feature>
<proteinExistence type="inferred from homology"/>
<dbReference type="GO" id="GO:0000776">
    <property type="term" value="C:kinetochore"/>
    <property type="evidence" value="ECO:0007669"/>
    <property type="project" value="UniProtKB-KW"/>
</dbReference>
<evidence type="ECO:0000256" key="15">
    <source>
        <dbReference type="ARBA" id="ARBA00023212"/>
    </source>
</evidence>
<keyword evidence="6" id="KW-0158">Chromosome</keyword>
<evidence type="ECO:0000313" key="26">
    <source>
        <dbReference type="Proteomes" id="UP000335636"/>
    </source>
</evidence>
<feature type="region of interest" description="Disordered" evidence="22">
    <location>
        <begin position="356"/>
        <end position="383"/>
    </location>
</feature>
<evidence type="ECO:0000256" key="21">
    <source>
        <dbReference type="SAM" id="Coils"/>
    </source>
</evidence>
<evidence type="ECO:0000256" key="4">
    <source>
        <dbReference type="ARBA" id="ARBA00004647"/>
    </source>
</evidence>
<feature type="compositionally biased region" description="Basic residues" evidence="22">
    <location>
        <begin position="302"/>
        <end position="318"/>
    </location>
</feature>
<keyword evidence="12" id="KW-0995">Kinetochore</keyword>
<dbReference type="InterPro" id="IPR011515">
    <property type="entry name" value="Shugoshin_C"/>
</dbReference>
<evidence type="ECO:0000256" key="20">
    <source>
        <dbReference type="ARBA" id="ARBA00083289"/>
    </source>
</evidence>
<keyword evidence="26" id="KW-1185">Reference proteome</keyword>
<name>A0A5E4D0D2_MARMO</name>
<evidence type="ECO:0000313" key="24">
    <source>
        <dbReference type="EMBL" id="KAF7464288.1"/>
    </source>
</evidence>
<feature type="region of interest" description="Disordered" evidence="22">
    <location>
        <begin position="398"/>
        <end position="483"/>
    </location>
</feature>
<keyword evidence="9" id="KW-0132">Cell division</keyword>
<evidence type="ECO:0000256" key="22">
    <source>
        <dbReference type="SAM" id="MobiDB-lite"/>
    </source>
</evidence>
<dbReference type="Pfam" id="PF07557">
    <property type="entry name" value="Shugoshin_C"/>
    <property type="match status" value="1"/>
</dbReference>
<feature type="compositionally biased region" description="Polar residues" evidence="22">
    <location>
        <begin position="438"/>
        <end position="461"/>
    </location>
</feature>
<evidence type="ECO:0000256" key="10">
    <source>
        <dbReference type="ARBA" id="ARBA00022776"/>
    </source>
</evidence>
<dbReference type="GO" id="GO:0005813">
    <property type="term" value="C:centrosome"/>
    <property type="evidence" value="ECO:0007669"/>
    <property type="project" value="UniProtKB-SubCell"/>
</dbReference>
<evidence type="ECO:0000313" key="25">
    <source>
        <dbReference type="EMBL" id="VTJ86682.1"/>
    </source>
</evidence>
<keyword evidence="16" id="KW-0539">Nucleus</keyword>
<comment type="similarity">
    <text evidence="5">Belongs to the shugoshin family.</text>
</comment>
<dbReference type="FunFam" id="1.20.5.730:FF:000004">
    <property type="entry name" value="SGO1 isoform 1"/>
    <property type="match status" value="1"/>
</dbReference>
<protein>
    <recommendedName>
        <fullName evidence="19">Shugoshin 1</fullName>
    </recommendedName>
    <alternativeName>
        <fullName evidence="20">Shugoshin-like 1</fullName>
    </alternativeName>
</protein>
<keyword evidence="13" id="KW-0832">Ubl conjugation</keyword>
<dbReference type="Gene3D" id="1.20.5.730">
    <property type="entry name" value="Single helix bin"/>
    <property type="match status" value="1"/>
</dbReference>
<feature type="compositionally biased region" description="Basic and acidic residues" evidence="22">
    <location>
        <begin position="420"/>
        <end position="429"/>
    </location>
</feature>
<dbReference type="Proteomes" id="UP000662637">
    <property type="component" value="Unassembled WGS sequence"/>
</dbReference>